<protein>
    <submittedName>
        <fullName evidence="2">Uncharacterized protein</fullName>
    </submittedName>
</protein>
<feature type="compositionally biased region" description="Basic and acidic residues" evidence="1">
    <location>
        <begin position="32"/>
        <end position="41"/>
    </location>
</feature>
<accession>A0A3N4ISI0</accession>
<keyword evidence="3" id="KW-1185">Reference proteome</keyword>
<dbReference type="Proteomes" id="UP000276215">
    <property type="component" value="Unassembled WGS sequence"/>
</dbReference>
<dbReference type="AlphaFoldDB" id="A0A3N4ISI0"/>
<evidence type="ECO:0000256" key="1">
    <source>
        <dbReference type="SAM" id="MobiDB-lite"/>
    </source>
</evidence>
<sequence length="59" mass="6595">MQTYNPGNKRNVPPKASHTKSRSSIPTYPAPKCEKEKKETENSFGQRVQAAPQSHIVKS</sequence>
<gene>
    <name evidence="2" type="ORF">L873DRAFT_1823452</name>
</gene>
<reference evidence="2 3" key="1">
    <citation type="journal article" date="2018" name="Nat. Ecol. Evol.">
        <title>Pezizomycetes genomes reveal the molecular basis of ectomycorrhizal truffle lifestyle.</title>
        <authorList>
            <person name="Murat C."/>
            <person name="Payen T."/>
            <person name="Noel B."/>
            <person name="Kuo A."/>
            <person name="Morin E."/>
            <person name="Chen J."/>
            <person name="Kohler A."/>
            <person name="Krizsan K."/>
            <person name="Balestrini R."/>
            <person name="Da Silva C."/>
            <person name="Montanini B."/>
            <person name="Hainaut M."/>
            <person name="Levati E."/>
            <person name="Barry K.W."/>
            <person name="Belfiori B."/>
            <person name="Cichocki N."/>
            <person name="Clum A."/>
            <person name="Dockter R.B."/>
            <person name="Fauchery L."/>
            <person name="Guy J."/>
            <person name="Iotti M."/>
            <person name="Le Tacon F."/>
            <person name="Lindquist E.A."/>
            <person name="Lipzen A."/>
            <person name="Malagnac F."/>
            <person name="Mello A."/>
            <person name="Molinier V."/>
            <person name="Miyauchi S."/>
            <person name="Poulain J."/>
            <person name="Riccioni C."/>
            <person name="Rubini A."/>
            <person name="Sitrit Y."/>
            <person name="Splivallo R."/>
            <person name="Traeger S."/>
            <person name="Wang M."/>
            <person name="Zifcakova L."/>
            <person name="Wipf D."/>
            <person name="Zambonelli A."/>
            <person name="Paolocci F."/>
            <person name="Nowrousian M."/>
            <person name="Ottonello S."/>
            <person name="Baldrian P."/>
            <person name="Spatafora J.W."/>
            <person name="Henrissat B."/>
            <person name="Nagy L.G."/>
            <person name="Aury J.M."/>
            <person name="Wincker P."/>
            <person name="Grigoriev I.V."/>
            <person name="Bonfante P."/>
            <person name="Martin F.M."/>
        </authorList>
    </citation>
    <scope>NUCLEOTIDE SEQUENCE [LARGE SCALE GENOMIC DNA]</scope>
    <source>
        <strain evidence="2 3">120613-1</strain>
    </source>
</reference>
<dbReference type="EMBL" id="ML120612">
    <property type="protein sequence ID" value="RPA89122.1"/>
    <property type="molecule type" value="Genomic_DNA"/>
</dbReference>
<proteinExistence type="predicted"/>
<organism evidence="2 3">
    <name type="scientific">Choiromyces venosus 120613-1</name>
    <dbReference type="NCBI Taxonomy" id="1336337"/>
    <lineage>
        <taxon>Eukaryota</taxon>
        <taxon>Fungi</taxon>
        <taxon>Dikarya</taxon>
        <taxon>Ascomycota</taxon>
        <taxon>Pezizomycotina</taxon>
        <taxon>Pezizomycetes</taxon>
        <taxon>Pezizales</taxon>
        <taxon>Tuberaceae</taxon>
        <taxon>Choiromyces</taxon>
    </lineage>
</organism>
<name>A0A3N4ISI0_9PEZI</name>
<evidence type="ECO:0000313" key="2">
    <source>
        <dbReference type="EMBL" id="RPA89122.1"/>
    </source>
</evidence>
<feature type="region of interest" description="Disordered" evidence="1">
    <location>
        <begin position="1"/>
        <end position="59"/>
    </location>
</feature>
<evidence type="ECO:0000313" key="3">
    <source>
        <dbReference type="Proteomes" id="UP000276215"/>
    </source>
</evidence>